<dbReference type="Proteomes" id="UP000825729">
    <property type="component" value="Unassembled WGS sequence"/>
</dbReference>
<protein>
    <submittedName>
        <fullName evidence="1">Uncharacterized protein</fullName>
    </submittedName>
</protein>
<gene>
    <name evidence="1" type="ORF">H6P81_011296</name>
</gene>
<sequence>MLLLAHVQFNIVNLSSLFINSFGVGYTGPNHEKLRQFQFLKKVDIAATNAFVINHQRADAKTLRPPVTLVASVANAPRAAVIAHQSANA</sequence>
<comment type="caution">
    <text evidence="1">The sequence shown here is derived from an EMBL/GenBank/DDBJ whole genome shotgun (WGS) entry which is preliminary data.</text>
</comment>
<keyword evidence="2" id="KW-1185">Reference proteome</keyword>
<dbReference type="AlphaFoldDB" id="A0AAV7EU10"/>
<evidence type="ECO:0000313" key="1">
    <source>
        <dbReference type="EMBL" id="KAG9451331.1"/>
    </source>
</evidence>
<accession>A0AAV7EU10</accession>
<organism evidence="1 2">
    <name type="scientific">Aristolochia fimbriata</name>
    <name type="common">White veined hardy Dutchman's pipe vine</name>
    <dbReference type="NCBI Taxonomy" id="158543"/>
    <lineage>
        <taxon>Eukaryota</taxon>
        <taxon>Viridiplantae</taxon>
        <taxon>Streptophyta</taxon>
        <taxon>Embryophyta</taxon>
        <taxon>Tracheophyta</taxon>
        <taxon>Spermatophyta</taxon>
        <taxon>Magnoliopsida</taxon>
        <taxon>Magnoliidae</taxon>
        <taxon>Piperales</taxon>
        <taxon>Aristolochiaceae</taxon>
        <taxon>Aristolochia</taxon>
    </lineage>
</organism>
<dbReference type="EMBL" id="JAINDJ010000004">
    <property type="protein sequence ID" value="KAG9451331.1"/>
    <property type="molecule type" value="Genomic_DNA"/>
</dbReference>
<name>A0AAV7EU10_ARIFI</name>
<reference evidence="1 2" key="1">
    <citation type="submission" date="2021-07" db="EMBL/GenBank/DDBJ databases">
        <title>The Aristolochia fimbriata genome: insights into angiosperm evolution, floral development and chemical biosynthesis.</title>
        <authorList>
            <person name="Jiao Y."/>
        </authorList>
    </citation>
    <scope>NUCLEOTIDE SEQUENCE [LARGE SCALE GENOMIC DNA]</scope>
    <source>
        <strain evidence="1">IBCAS-2021</strain>
        <tissue evidence="1">Leaf</tissue>
    </source>
</reference>
<evidence type="ECO:0000313" key="2">
    <source>
        <dbReference type="Proteomes" id="UP000825729"/>
    </source>
</evidence>
<proteinExistence type="predicted"/>